<feature type="chain" id="PRO_5006993997" description="Serine protease" evidence="6">
    <location>
        <begin position="25"/>
        <end position="816"/>
    </location>
</feature>
<dbReference type="eggNOG" id="COG4886">
    <property type="taxonomic scope" value="Bacteria"/>
</dbReference>
<name>R2T6U9_9ENTE</name>
<evidence type="ECO:0000259" key="7">
    <source>
        <dbReference type="SMART" id="SM00635"/>
    </source>
</evidence>
<dbReference type="InterPro" id="IPR032675">
    <property type="entry name" value="LRR_dom_sf"/>
</dbReference>
<dbReference type="NCBIfam" id="TIGR02167">
    <property type="entry name" value="Liste_lipo_26"/>
    <property type="match status" value="9"/>
</dbReference>
<dbReference type="Gene3D" id="3.80.10.10">
    <property type="entry name" value="Ribonuclease Inhibitor"/>
    <property type="match status" value="2"/>
</dbReference>
<dbReference type="eggNOG" id="COG5492">
    <property type="taxonomic scope" value="Bacteria"/>
</dbReference>
<evidence type="ECO:0000256" key="1">
    <source>
        <dbReference type="ARBA" id="ARBA00008764"/>
    </source>
</evidence>
<feature type="domain" description="BIG2" evidence="7">
    <location>
        <begin position="313"/>
        <end position="391"/>
    </location>
</feature>
<dbReference type="EC" id="3.4.21.-" evidence="6"/>
<proteinExistence type="inferred from homology"/>
<keyword evidence="4 6" id="KW-0378">Hydrolase</keyword>
<feature type="domain" description="BIG2" evidence="7">
    <location>
        <begin position="400"/>
        <end position="477"/>
    </location>
</feature>
<dbReference type="PRINTS" id="PR00839">
    <property type="entry name" value="V8PROTEASE"/>
</dbReference>
<evidence type="ECO:0000256" key="3">
    <source>
        <dbReference type="ARBA" id="ARBA00022729"/>
    </source>
</evidence>
<dbReference type="SUPFAM" id="SSF50494">
    <property type="entry name" value="Trypsin-like serine proteases"/>
    <property type="match status" value="1"/>
</dbReference>
<keyword evidence="5 6" id="KW-0720">Serine protease</keyword>
<dbReference type="InterPro" id="IPR005046">
    <property type="entry name" value="DUF285"/>
</dbReference>
<gene>
    <name evidence="8" type="ORF">UAY_00890</name>
</gene>
<dbReference type="HOGENOM" id="CLU_346676_0_0_9"/>
<dbReference type="STRING" id="155617.RV09_GL002894"/>
<sequence length="816" mass="90411">MIKKLLLVSFLVMMLVGGFSQAHAEELKGDEYDFIEYDVKTKKETVISFSDTLYEGMPEQLDANFPANLRLNRELGIIGEDDRIKVQNTSESPYSAVGQFEYPGHVGSGALIQKNLVLTAAHVVWSQQFLTDGKFVPARNGYDNKAFGEAKIEKIYILKKYKEAPTNETDFALVKLDRNIGEKTGWFGLTYQDKVGDTFVTSGYPASVNNQSDFCMYTATKSIDEKITYQMNGKEYEMKSWEKDQIFTLFDGTKGQSGSPIYDLNSRITGVFAAYVSSPVEKKTLYSMGSKISKEKFAMIHTILNQENANYVPVDTISIEPKKVTMGIEDTYKLEAVFSPTNATYQGVEWKSSSKYVSINEFGEVSVLFDMLGTVTITATSIDNGKTATAEVTIVPKRIPVDTLKIQPENVSLKVGQSEQLTATIVPENATINQMKWSSSDPSVVSISKDGMIKGIQVGEATITARTEDNKEAVSTIHVTEEDGRYGTVPWWWDEESETLTFGGGEFPDSHEPYLYQVENSKLLNGKKIKQITFTEPVKAAKYSSIVFEYLSSLKSINNLGLLDTSNVIAMDGMFYGASSLTELDVSNWDVSKVKKMGSMFSGARSLVSLDVSNWDTSNVEYMSGMFSNACNLLNLDVSNWDTSNVLDMSRMFYGVYKIKSLNVSNWNTSNMTNMGSIFEGARSLSDLDVSNWDTSNAEYMSGMFKGVANIKSLDVSNWNISNVKNLTGLFEKASGLMSLDISKWNTSNLTNMERIFSGASSLTSLNVSNWDTSNVTKMEGIFSGASSLTSLDVSNWDTSNVTKMDEIFKGASSLT</sequence>
<dbReference type="InterPro" id="IPR008256">
    <property type="entry name" value="Peptidase_S1B"/>
</dbReference>
<dbReference type="Pfam" id="PF02368">
    <property type="entry name" value="Big_2"/>
    <property type="match status" value="2"/>
</dbReference>
<evidence type="ECO:0000313" key="8">
    <source>
        <dbReference type="EMBL" id="EOI03143.1"/>
    </source>
</evidence>
<dbReference type="PANTHER" id="PTHR15462">
    <property type="entry name" value="SERINE PROTEASE"/>
    <property type="match status" value="1"/>
</dbReference>
<dbReference type="InterPro" id="IPR011889">
    <property type="entry name" value="Liste_lipo_26"/>
</dbReference>
<dbReference type="SMART" id="SM00635">
    <property type="entry name" value="BID_2"/>
    <property type="match status" value="2"/>
</dbReference>
<accession>R2T6U9</accession>
<reference evidence="8 9" key="1">
    <citation type="submission" date="2013-02" db="EMBL/GenBank/DDBJ databases">
        <title>The Genome Sequence of Enterococcus moraviensis BAA-383.</title>
        <authorList>
            <consortium name="The Broad Institute Genome Sequencing Platform"/>
            <consortium name="The Broad Institute Genome Sequencing Center for Infectious Disease"/>
            <person name="Earl A.M."/>
            <person name="Gilmore M.S."/>
            <person name="Lebreton F."/>
            <person name="Walker B."/>
            <person name="Young S.K."/>
            <person name="Zeng Q."/>
            <person name="Gargeya S."/>
            <person name="Fitzgerald M."/>
            <person name="Haas B."/>
            <person name="Abouelleil A."/>
            <person name="Alvarado L."/>
            <person name="Arachchi H.M."/>
            <person name="Berlin A.M."/>
            <person name="Chapman S.B."/>
            <person name="Dewar J."/>
            <person name="Goldberg J."/>
            <person name="Griggs A."/>
            <person name="Gujja S."/>
            <person name="Hansen M."/>
            <person name="Howarth C."/>
            <person name="Imamovic A."/>
            <person name="Larimer J."/>
            <person name="McCowan C."/>
            <person name="Murphy C."/>
            <person name="Neiman D."/>
            <person name="Pearson M."/>
            <person name="Priest M."/>
            <person name="Roberts A."/>
            <person name="Saif S."/>
            <person name="Shea T."/>
            <person name="Sisk P."/>
            <person name="Sykes S."/>
            <person name="Wortman J."/>
            <person name="Nusbaum C."/>
            <person name="Birren B."/>
        </authorList>
    </citation>
    <scope>NUCLEOTIDE SEQUENCE [LARGE SCALE GENOMIC DNA]</scope>
    <source>
        <strain evidence="8 9">ATCC BAA-383</strain>
    </source>
</reference>
<dbReference type="Gene3D" id="2.60.40.1080">
    <property type="match status" value="2"/>
</dbReference>
<feature type="non-terminal residue" evidence="8">
    <location>
        <position position="816"/>
    </location>
</feature>
<dbReference type="InterPro" id="IPR001254">
    <property type="entry name" value="Trypsin_dom"/>
</dbReference>
<evidence type="ECO:0000256" key="5">
    <source>
        <dbReference type="ARBA" id="ARBA00022825"/>
    </source>
</evidence>
<dbReference type="InterPro" id="IPR008964">
    <property type="entry name" value="Invasin/intimin_cell_adhesion"/>
</dbReference>
<keyword evidence="2 6" id="KW-0645">Protease</keyword>
<dbReference type="InterPro" id="IPR003343">
    <property type="entry name" value="Big_2"/>
</dbReference>
<dbReference type="GO" id="GO:0004252">
    <property type="term" value="F:serine-type endopeptidase activity"/>
    <property type="evidence" value="ECO:0007669"/>
    <property type="project" value="InterPro"/>
</dbReference>
<evidence type="ECO:0000256" key="2">
    <source>
        <dbReference type="ARBA" id="ARBA00022670"/>
    </source>
</evidence>
<dbReference type="InterPro" id="IPR009003">
    <property type="entry name" value="Peptidase_S1_PA"/>
</dbReference>
<protein>
    <recommendedName>
        <fullName evidence="6">Serine protease</fullName>
        <ecNumber evidence="6">3.4.21.-</ecNumber>
    </recommendedName>
</protein>
<comment type="caution">
    <text evidence="8">The sequence shown here is derived from an EMBL/GenBank/DDBJ whole genome shotgun (WGS) entry which is preliminary data.</text>
</comment>
<evidence type="ECO:0000256" key="4">
    <source>
        <dbReference type="ARBA" id="ARBA00022801"/>
    </source>
</evidence>
<dbReference type="Pfam" id="PF03382">
    <property type="entry name" value="DUF285"/>
    <property type="match status" value="2"/>
</dbReference>
<dbReference type="InterPro" id="IPR050966">
    <property type="entry name" value="Glutamyl_endopeptidase"/>
</dbReference>
<dbReference type="eggNOG" id="COG3591">
    <property type="taxonomic scope" value="Bacteria"/>
</dbReference>
<dbReference type="SUPFAM" id="SSF49373">
    <property type="entry name" value="Invasin/intimin cell-adhesion fragments"/>
    <property type="match status" value="2"/>
</dbReference>
<evidence type="ECO:0000256" key="6">
    <source>
        <dbReference type="RuleBase" id="RU004296"/>
    </source>
</evidence>
<dbReference type="AlphaFoldDB" id="R2T6U9"/>
<dbReference type="Gene3D" id="2.40.10.10">
    <property type="entry name" value="Trypsin-like serine proteases"/>
    <property type="match status" value="2"/>
</dbReference>
<dbReference type="GO" id="GO:0006508">
    <property type="term" value="P:proteolysis"/>
    <property type="evidence" value="ECO:0007669"/>
    <property type="project" value="UniProtKB-KW"/>
</dbReference>
<dbReference type="InterPro" id="IPR043504">
    <property type="entry name" value="Peptidase_S1_PA_chymotrypsin"/>
</dbReference>
<organism evidence="8 9">
    <name type="scientific">Enterococcus moraviensis ATCC BAA-383</name>
    <dbReference type="NCBI Taxonomy" id="1158609"/>
    <lineage>
        <taxon>Bacteria</taxon>
        <taxon>Bacillati</taxon>
        <taxon>Bacillota</taxon>
        <taxon>Bacilli</taxon>
        <taxon>Lactobacillales</taxon>
        <taxon>Enterococcaceae</taxon>
        <taxon>Enterococcus</taxon>
    </lineage>
</organism>
<dbReference type="Pfam" id="PF00089">
    <property type="entry name" value="Trypsin"/>
    <property type="match status" value="1"/>
</dbReference>
<dbReference type="Proteomes" id="UP000013781">
    <property type="component" value="Unassembled WGS sequence"/>
</dbReference>
<evidence type="ECO:0000313" key="9">
    <source>
        <dbReference type="Proteomes" id="UP000013781"/>
    </source>
</evidence>
<feature type="signal peptide" evidence="6">
    <location>
        <begin position="1"/>
        <end position="24"/>
    </location>
</feature>
<comment type="similarity">
    <text evidence="1 6">Belongs to the peptidase S1B family.</text>
</comment>
<dbReference type="RefSeq" id="WP_010764286.1">
    <property type="nucleotide sequence ID" value="NZ_KB946318.1"/>
</dbReference>
<dbReference type="EMBL" id="AJAS01000008">
    <property type="protein sequence ID" value="EOI03143.1"/>
    <property type="molecule type" value="Genomic_DNA"/>
</dbReference>
<dbReference type="PANTHER" id="PTHR15462:SF8">
    <property type="entry name" value="SERINE PROTEASE"/>
    <property type="match status" value="1"/>
</dbReference>
<keyword evidence="3 6" id="KW-0732">Signal</keyword>
<dbReference type="SUPFAM" id="SSF52058">
    <property type="entry name" value="L domain-like"/>
    <property type="match status" value="1"/>
</dbReference>